<evidence type="ECO:0000313" key="6">
    <source>
        <dbReference type="EMBL" id="QDG50523.1"/>
    </source>
</evidence>
<dbReference type="InterPro" id="IPR014710">
    <property type="entry name" value="RmlC-like_jellyroll"/>
</dbReference>
<dbReference type="Pfam" id="PF02678">
    <property type="entry name" value="Pirin"/>
    <property type="match status" value="1"/>
</dbReference>
<dbReference type="InterPro" id="IPR008778">
    <property type="entry name" value="Pirin_C_dom"/>
</dbReference>
<feature type="binding site" evidence="2">
    <location>
        <position position="120"/>
    </location>
    <ligand>
        <name>Fe cation</name>
        <dbReference type="ChEBI" id="CHEBI:24875"/>
    </ligand>
</feature>
<evidence type="ECO:0000256" key="3">
    <source>
        <dbReference type="RuleBase" id="RU003457"/>
    </source>
</evidence>
<dbReference type="AlphaFoldDB" id="A0A4Y6PQM9"/>
<dbReference type="SUPFAM" id="SSF51182">
    <property type="entry name" value="RmlC-like cupins"/>
    <property type="match status" value="1"/>
</dbReference>
<dbReference type="InterPro" id="IPR003829">
    <property type="entry name" value="Pirin_N_dom"/>
</dbReference>
<dbReference type="PANTHER" id="PTHR13903">
    <property type="entry name" value="PIRIN-RELATED"/>
    <property type="match status" value="1"/>
</dbReference>
<dbReference type="InterPro" id="IPR011051">
    <property type="entry name" value="RmlC_Cupin_sf"/>
</dbReference>
<dbReference type="GO" id="GO:0046872">
    <property type="term" value="F:metal ion binding"/>
    <property type="evidence" value="ECO:0007669"/>
    <property type="project" value="UniProtKB-KW"/>
</dbReference>
<keyword evidence="2" id="KW-0479">Metal-binding</keyword>
<evidence type="ECO:0000256" key="1">
    <source>
        <dbReference type="ARBA" id="ARBA00008416"/>
    </source>
</evidence>
<sequence>MSEPIVQNIVRLGMPWQTLDPFMFCVHHNDQYPAGDEEMGPDASLAGRMLGNDFSGRDGWSMYHGRKVPGFPRHPHCGFETITIARNGYIDHSDSLGAAARFGQGDVQWMTAGKGVVHSEMFPLVNRDEPNPTELFQIWLNLPREDKKKDAHFKMLWHETVPRKTVRDAEGRATEMVVIAGGVDGLEPPSPPPASWASRDESDIAIWTLKMEPGAEWTVPAASPEANRVIYFFAGDTCTLGGQTVERGHGAQVRADADCSIVNGDVEGEFLVLQGRPIGEPVAQHGPFVANTRGEIRQAMIDYQRTGFGGWPWDEDAPVHPREKGRFAIHVDGREETPADLD</sequence>
<reference evidence="6 7" key="1">
    <citation type="submission" date="2019-06" db="EMBL/GenBank/DDBJ databases">
        <title>Persicimonas caeni gen. nov., sp. nov., a predatory bacterium isolated from solar saltern.</title>
        <authorList>
            <person name="Wang S."/>
        </authorList>
    </citation>
    <scope>NUCLEOTIDE SEQUENCE [LARGE SCALE GENOMIC DNA]</scope>
    <source>
        <strain evidence="6 7">YN101</strain>
    </source>
</reference>
<feature type="binding site" evidence="2">
    <location>
        <position position="118"/>
    </location>
    <ligand>
        <name>Fe cation</name>
        <dbReference type="ChEBI" id="CHEBI:24875"/>
    </ligand>
</feature>
<evidence type="ECO:0000313" key="7">
    <source>
        <dbReference type="Proteomes" id="UP000315995"/>
    </source>
</evidence>
<dbReference type="OrthoDB" id="9780903at2"/>
<feature type="domain" description="Pirin C-terminal" evidence="5">
    <location>
        <begin position="207"/>
        <end position="309"/>
    </location>
</feature>
<keyword evidence="7" id="KW-1185">Reference proteome</keyword>
<dbReference type="Pfam" id="PF05726">
    <property type="entry name" value="Pirin_C"/>
    <property type="match status" value="1"/>
</dbReference>
<protein>
    <submittedName>
        <fullName evidence="6">Pirin family protein</fullName>
    </submittedName>
</protein>
<dbReference type="Proteomes" id="UP000315995">
    <property type="component" value="Chromosome"/>
</dbReference>
<feature type="domain" description="Pirin N-terminal" evidence="4">
    <location>
        <begin position="67"/>
        <end position="140"/>
    </location>
</feature>
<dbReference type="Gene3D" id="2.60.120.10">
    <property type="entry name" value="Jelly Rolls"/>
    <property type="match status" value="2"/>
</dbReference>
<dbReference type="EMBL" id="CP041186">
    <property type="protein sequence ID" value="QDG50523.1"/>
    <property type="molecule type" value="Genomic_DNA"/>
</dbReference>
<accession>A0A5B8Y2B1</accession>
<name>A0A4Y6PQM9_PERCE</name>
<comment type="cofactor">
    <cofactor evidence="2">
        <name>Fe cation</name>
        <dbReference type="ChEBI" id="CHEBI:24875"/>
    </cofactor>
    <text evidence="2">Binds 1 Fe cation per subunit.</text>
</comment>
<feature type="binding site" evidence="2">
    <location>
        <position position="76"/>
    </location>
    <ligand>
        <name>Fe cation</name>
        <dbReference type="ChEBI" id="CHEBI:24875"/>
    </ligand>
</feature>
<dbReference type="PANTHER" id="PTHR13903:SF8">
    <property type="entry name" value="PIRIN"/>
    <property type="match status" value="1"/>
</dbReference>
<evidence type="ECO:0000259" key="4">
    <source>
        <dbReference type="Pfam" id="PF02678"/>
    </source>
</evidence>
<proteinExistence type="inferred from homology"/>
<accession>A0A4Y6PQM9</accession>
<evidence type="ECO:0000256" key="2">
    <source>
        <dbReference type="PIRSR" id="PIRSR006232-1"/>
    </source>
</evidence>
<dbReference type="InterPro" id="IPR012093">
    <property type="entry name" value="Pirin"/>
</dbReference>
<comment type="similarity">
    <text evidence="1 3">Belongs to the pirin family.</text>
</comment>
<feature type="binding site" evidence="2">
    <location>
        <position position="74"/>
    </location>
    <ligand>
        <name>Fe cation</name>
        <dbReference type="ChEBI" id="CHEBI:24875"/>
    </ligand>
</feature>
<evidence type="ECO:0000259" key="5">
    <source>
        <dbReference type="Pfam" id="PF05726"/>
    </source>
</evidence>
<gene>
    <name evidence="6" type="ORF">FIV42_07185</name>
</gene>
<keyword evidence="2" id="KW-0408">Iron</keyword>
<dbReference type="RefSeq" id="WP_141197015.1">
    <property type="nucleotide sequence ID" value="NZ_CP041186.1"/>
</dbReference>
<organism evidence="6 7">
    <name type="scientific">Persicimonas caeni</name>
    <dbReference type="NCBI Taxonomy" id="2292766"/>
    <lineage>
        <taxon>Bacteria</taxon>
        <taxon>Deltaproteobacteria</taxon>
        <taxon>Bradymonadales</taxon>
        <taxon>Bradymonadaceae</taxon>
        <taxon>Persicimonas</taxon>
    </lineage>
</organism>